<gene>
    <name evidence="2" type="ORF">I3J27_17400</name>
</gene>
<keyword evidence="3" id="KW-1185">Reference proteome</keyword>
<dbReference type="RefSeq" id="WP_270171700.1">
    <property type="nucleotide sequence ID" value="NZ_CP089391.1"/>
</dbReference>
<dbReference type="EMBL" id="CP089391">
    <property type="protein sequence ID" value="WBL82113.1"/>
    <property type="molecule type" value="Genomic_DNA"/>
</dbReference>
<accession>A0ABY7MX67</accession>
<evidence type="ECO:0000313" key="2">
    <source>
        <dbReference type="EMBL" id="WBL82113.1"/>
    </source>
</evidence>
<reference evidence="2" key="1">
    <citation type="submission" date="2021-12" db="EMBL/GenBank/DDBJ databases">
        <title>Bradyrhizobium xenonodulans sp. nov.</title>
        <authorList>
            <person name="Claassens R."/>
            <person name="Venter S.N."/>
            <person name="Beukes C.W."/>
            <person name="Stepkowski T."/>
            <person name="Steenkamp E.T."/>
        </authorList>
    </citation>
    <scope>NUCLEOTIDE SEQUENCE</scope>
    <source>
        <strain evidence="2">14AB</strain>
    </source>
</reference>
<name>A0ABY7MX67_9BRAD</name>
<feature type="chain" id="PRO_5045544042" evidence="1">
    <location>
        <begin position="24"/>
        <end position="86"/>
    </location>
</feature>
<evidence type="ECO:0000313" key="3">
    <source>
        <dbReference type="Proteomes" id="UP001179614"/>
    </source>
</evidence>
<sequence>MNKKTLSIAAAALLIAGSTATFAAELPAYEVNGIPASPMQVRVLGAAHVEQQVTAPATSVTALQASVLTPRKVKTATATVTTGSAR</sequence>
<keyword evidence="1" id="KW-0732">Signal</keyword>
<feature type="signal peptide" evidence="1">
    <location>
        <begin position="1"/>
        <end position="23"/>
    </location>
</feature>
<organism evidence="2 3">
    <name type="scientific">Bradyrhizobium xenonodulans</name>
    <dbReference type="NCBI Taxonomy" id="2736875"/>
    <lineage>
        <taxon>Bacteria</taxon>
        <taxon>Pseudomonadati</taxon>
        <taxon>Pseudomonadota</taxon>
        <taxon>Alphaproteobacteria</taxon>
        <taxon>Hyphomicrobiales</taxon>
        <taxon>Nitrobacteraceae</taxon>
        <taxon>Bradyrhizobium</taxon>
    </lineage>
</organism>
<dbReference type="Proteomes" id="UP001179614">
    <property type="component" value="Chromosome"/>
</dbReference>
<evidence type="ECO:0000256" key="1">
    <source>
        <dbReference type="SAM" id="SignalP"/>
    </source>
</evidence>
<proteinExistence type="predicted"/>
<protein>
    <submittedName>
        <fullName evidence="2">Uncharacterized protein</fullName>
    </submittedName>
</protein>